<keyword evidence="3" id="KW-1185">Reference proteome</keyword>
<accession>A0A848DED1</accession>
<dbReference type="Pfam" id="PF12680">
    <property type="entry name" value="SnoaL_2"/>
    <property type="match status" value="1"/>
</dbReference>
<dbReference type="RefSeq" id="WP_169410563.1">
    <property type="nucleotide sequence ID" value="NZ_JAAXKZ010000011.1"/>
</dbReference>
<evidence type="ECO:0000259" key="1">
    <source>
        <dbReference type="Pfam" id="PF12680"/>
    </source>
</evidence>
<reference evidence="2 3" key="1">
    <citation type="submission" date="2020-04" db="EMBL/GenBank/DDBJ databases">
        <authorList>
            <person name="Klaysubun C."/>
            <person name="Duangmal K."/>
            <person name="Lipun K."/>
        </authorList>
    </citation>
    <scope>NUCLEOTIDE SEQUENCE [LARGE SCALE GENOMIC DNA]</scope>
    <source>
        <strain evidence="2 3">DSM 45300</strain>
    </source>
</reference>
<organism evidence="2 3">
    <name type="scientific">Pseudonocardia bannensis</name>
    <dbReference type="NCBI Taxonomy" id="630973"/>
    <lineage>
        <taxon>Bacteria</taxon>
        <taxon>Bacillati</taxon>
        <taxon>Actinomycetota</taxon>
        <taxon>Actinomycetes</taxon>
        <taxon>Pseudonocardiales</taxon>
        <taxon>Pseudonocardiaceae</taxon>
        <taxon>Pseudonocardia</taxon>
    </lineage>
</organism>
<dbReference type="Gene3D" id="3.10.450.50">
    <property type="match status" value="1"/>
</dbReference>
<evidence type="ECO:0000313" key="3">
    <source>
        <dbReference type="Proteomes" id="UP000586918"/>
    </source>
</evidence>
<sequence>MTPETSPAAAFRQAVETGDVDAAVALFRDDVVFNSPVVHKPYKGREALRAILGAVLQVFSDFRYETEFDGPGGHVLVFRARVGDRELEGVDILRSEYGELIELTVMVRPYSAATELRDRMAALLTG</sequence>
<dbReference type="Proteomes" id="UP000586918">
    <property type="component" value="Unassembled WGS sequence"/>
</dbReference>
<feature type="domain" description="SnoaL-like" evidence="1">
    <location>
        <begin position="9"/>
        <end position="96"/>
    </location>
</feature>
<gene>
    <name evidence="2" type="ORF">HF519_05040</name>
</gene>
<comment type="caution">
    <text evidence="2">The sequence shown here is derived from an EMBL/GenBank/DDBJ whole genome shotgun (WGS) entry which is preliminary data.</text>
</comment>
<evidence type="ECO:0000313" key="2">
    <source>
        <dbReference type="EMBL" id="NMH90962.1"/>
    </source>
</evidence>
<dbReference type="InterPro" id="IPR037401">
    <property type="entry name" value="SnoaL-like"/>
</dbReference>
<protein>
    <submittedName>
        <fullName evidence="2">Nuclear transport factor 2 family protein</fullName>
    </submittedName>
</protein>
<proteinExistence type="predicted"/>
<name>A0A848DED1_9PSEU</name>
<dbReference type="EMBL" id="JAAXKZ010000011">
    <property type="protein sequence ID" value="NMH90962.1"/>
    <property type="molecule type" value="Genomic_DNA"/>
</dbReference>
<dbReference type="SUPFAM" id="SSF54427">
    <property type="entry name" value="NTF2-like"/>
    <property type="match status" value="1"/>
</dbReference>
<dbReference type="AlphaFoldDB" id="A0A848DED1"/>
<dbReference type="InterPro" id="IPR032710">
    <property type="entry name" value="NTF2-like_dom_sf"/>
</dbReference>